<evidence type="ECO:0000256" key="1">
    <source>
        <dbReference type="ARBA" id="ARBA00004651"/>
    </source>
</evidence>
<comment type="caution">
    <text evidence="9">The sequence shown here is derived from an EMBL/GenBank/DDBJ whole genome shotgun (WGS) entry which is preliminary data.</text>
</comment>
<evidence type="ECO:0000256" key="2">
    <source>
        <dbReference type="ARBA" id="ARBA00022475"/>
    </source>
</evidence>
<feature type="transmembrane region" description="Helical" evidence="8">
    <location>
        <begin position="306"/>
        <end position="325"/>
    </location>
</feature>
<evidence type="ECO:0000256" key="7">
    <source>
        <dbReference type="ARBA" id="ARBA00024033"/>
    </source>
</evidence>
<keyword evidence="5 8" id="KW-1133">Transmembrane helix</keyword>
<dbReference type="RefSeq" id="WP_161337159.1">
    <property type="nucleotide sequence ID" value="NZ_JBHSDG010000002.1"/>
</dbReference>
<evidence type="ECO:0000313" key="9">
    <source>
        <dbReference type="EMBL" id="MZR20730.1"/>
    </source>
</evidence>
<evidence type="ECO:0000256" key="8">
    <source>
        <dbReference type="SAM" id="Phobius"/>
    </source>
</evidence>
<dbReference type="InterPro" id="IPR018584">
    <property type="entry name" value="GT87"/>
</dbReference>
<protein>
    <submittedName>
        <fullName evidence="9">DUF2029 domain-containing protein</fullName>
    </submittedName>
</protein>
<feature type="transmembrane region" description="Helical" evidence="8">
    <location>
        <begin position="147"/>
        <end position="168"/>
    </location>
</feature>
<feature type="transmembrane region" description="Helical" evidence="8">
    <location>
        <begin position="337"/>
        <end position="356"/>
    </location>
</feature>
<keyword evidence="6 8" id="KW-0472">Membrane</keyword>
<gene>
    <name evidence="9" type="ORF">GQF03_00120</name>
</gene>
<feature type="transmembrane region" description="Helical" evidence="8">
    <location>
        <begin position="232"/>
        <end position="253"/>
    </location>
</feature>
<accession>A0A845MAZ9</accession>
<dbReference type="GO" id="GO:0005886">
    <property type="term" value="C:plasma membrane"/>
    <property type="evidence" value="ECO:0007669"/>
    <property type="project" value="UniProtKB-SubCell"/>
</dbReference>
<feature type="transmembrane region" description="Helical" evidence="8">
    <location>
        <begin position="388"/>
        <end position="407"/>
    </location>
</feature>
<dbReference type="EMBL" id="WTVA01000001">
    <property type="protein sequence ID" value="MZR20730.1"/>
    <property type="molecule type" value="Genomic_DNA"/>
</dbReference>
<comment type="similarity">
    <text evidence="7">Belongs to the glycosyltransferase 87 family.</text>
</comment>
<feature type="transmembrane region" description="Helical" evidence="8">
    <location>
        <begin position="113"/>
        <end position="135"/>
    </location>
</feature>
<dbReference type="Pfam" id="PF09594">
    <property type="entry name" value="GT87"/>
    <property type="match status" value="1"/>
</dbReference>
<comment type="subcellular location">
    <subcellularLocation>
        <location evidence="1">Cell membrane</location>
        <topology evidence="1">Multi-pass membrane protein</topology>
    </subcellularLocation>
</comment>
<name>A0A845MAZ9_9PROT</name>
<dbReference type="GO" id="GO:0016758">
    <property type="term" value="F:hexosyltransferase activity"/>
    <property type="evidence" value="ECO:0007669"/>
    <property type="project" value="InterPro"/>
</dbReference>
<keyword evidence="4 8" id="KW-0812">Transmembrane</keyword>
<organism evidence="9 10">
    <name type="scientific">Sneathiella chungangensis</name>
    <dbReference type="NCBI Taxonomy" id="1418234"/>
    <lineage>
        <taxon>Bacteria</taxon>
        <taxon>Pseudomonadati</taxon>
        <taxon>Pseudomonadota</taxon>
        <taxon>Alphaproteobacteria</taxon>
        <taxon>Sneathiellales</taxon>
        <taxon>Sneathiellaceae</taxon>
        <taxon>Sneathiella</taxon>
    </lineage>
</organism>
<evidence type="ECO:0000256" key="6">
    <source>
        <dbReference type="ARBA" id="ARBA00023136"/>
    </source>
</evidence>
<dbReference type="AlphaFoldDB" id="A0A845MAZ9"/>
<evidence type="ECO:0000313" key="10">
    <source>
        <dbReference type="Proteomes" id="UP000445696"/>
    </source>
</evidence>
<evidence type="ECO:0000256" key="4">
    <source>
        <dbReference type="ARBA" id="ARBA00022692"/>
    </source>
</evidence>
<feature type="transmembrane region" description="Helical" evidence="8">
    <location>
        <begin position="12"/>
        <end position="30"/>
    </location>
</feature>
<dbReference type="OrthoDB" id="9803632at2"/>
<evidence type="ECO:0000256" key="3">
    <source>
        <dbReference type="ARBA" id="ARBA00022679"/>
    </source>
</evidence>
<reference evidence="9 10" key="1">
    <citation type="journal article" date="2014" name="Int. J. Syst. Evol. Microbiol.">
        <title>Sneathiella chungangensis sp. nov., isolated from a marine sand, and emended description of the genus Sneathiella.</title>
        <authorList>
            <person name="Siamphan C."/>
            <person name="Kim H."/>
            <person name="Lee J.S."/>
            <person name="Kim W."/>
        </authorList>
    </citation>
    <scope>NUCLEOTIDE SEQUENCE [LARGE SCALE GENOMIC DNA]</scope>
    <source>
        <strain evidence="9 10">KCTC 32476</strain>
    </source>
</reference>
<keyword evidence="3" id="KW-0808">Transferase</keyword>
<feature type="transmembrane region" description="Helical" evidence="8">
    <location>
        <begin position="419"/>
        <end position="438"/>
    </location>
</feature>
<proteinExistence type="inferred from homology"/>
<evidence type="ECO:0000256" key="5">
    <source>
        <dbReference type="ARBA" id="ARBA00022989"/>
    </source>
</evidence>
<keyword evidence="2" id="KW-1003">Cell membrane</keyword>
<feature type="transmembrane region" description="Helical" evidence="8">
    <location>
        <begin position="362"/>
        <end position="381"/>
    </location>
</feature>
<dbReference type="Proteomes" id="UP000445696">
    <property type="component" value="Unassembled WGS sequence"/>
</dbReference>
<keyword evidence="10" id="KW-1185">Reference proteome</keyword>
<sequence>MSTSDARDGQANSLIYLSLILGGVVALTFLKEIFGGDPLDSMVIQSFEHVFALDAAADSWAPMYLAALEKINNPDVGIYQTIFFENHVKFQYPPISLLPFMVFVWLDITYESIVYYLNLVSLVSIVGIAVCLYVLAIKVAEQFNGRVAHSIGVKIVFFLLMLIGTFSFYPLLRGYELGQIQTLLDFLISLAFVAWLINGKLFAGVLIALATLVKPHFGLLIIWAMIRKEGRFCVGMLLVLIPAGIVSLLVFGFREHLDYLSVLSHIGKHGEVYWPNQSINGLLNRLFSDINPLVWMAESYAPYNSYVRFGTLISTIGFLLFGLLYRQRNAANNPVLSALDLSMMIILLTIASPIAWEHHYGAIWPVIILVLSAAINLAKTAPNWTVKLCLALAVLGYYLDANLFQFVTQENFITAPVNLIQSYFFYGALLLLASVIILRKQLKSLYDPVRMGENDNKSVHKPA</sequence>